<evidence type="ECO:0000313" key="2">
    <source>
        <dbReference type="Proteomes" id="UP000464314"/>
    </source>
</evidence>
<reference evidence="1 2" key="1">
    <citation type="submission" date="2020-01" db="EMBL/GenBank/DDBJ databases">
        <title>Genome analysis of Anaerocolumna sp. CBA3638.</title>
        <authorList>
            <person name="Kim J."/>
            <person name="Roh S.W."/>
        </authorList>
    </citation>
    <scope>NUCLEOTIDE SEQUENCE [LARGE SCALE GENOMIC DNA]</scope>
    <source>
        <strain evidence="1 2">CBA3638</strain>
    </source>
</reference>
<organism evidence="1 2">
    <name type="scientific">Anaerocolumna sedimenticola</name>
    <dbReference type="NCBI Taxonomy" id="2696063"/>
    <lineage>
        <taxon>Bacteria</taxon>
        <taxon>Bacillati</taxon>
        <taxon>Bacillota</taxon>
        <taxon>Clostridia</taxon>
        <taxon>Lachnospirales</taxon>
        <taxon>Lachnospiraceae</taxon>
        <taxon>Anaerocolumna</taxon>
    </lineage>
</organism>
<gene>
    <name evidence="1" type="ORF">Ana3638_13155</name>
</gene>
<protein>
    <submittedName>
        <fullName evidence="1">Uncharacterized protein</fullName>
    </submittedName>
</protein>
<sequence length="96" mass="11334">MGKILTYNEMIQLFKDAICDKRYIFVNITGIQWSCALNVENLEVRDTGDSIHIKDKNDFKSFIDKDCIDVMFLEKFDYSDKITINTITNNFIFYIN</sequence>
<evidence type="ECO:0000313" key="1">
    <source>
        <dbReference type="EMBL" id="QHQ61605.1"/>
    </source>
</evidence>
<keyword evidence="2" id="KW-1185">Reference proteome</keyword>
<dbReference type="RefSeq" id="WP_161838430.1">
    <property type="nucleotide sequence ID" value="NZ_CP048000.1"/>
</dbReference>
<dbReference type="AlphaFoldDB" id="A0A6P1TPQ6"/>
<proteinExistence type="predicted"/>
<dbReference type="Proteomes" id="UP000464314">
    <property type="component" value="Chromosome"/>
</dbReference>
<name>A0A6P1TPQ6_9FIRM</name>
<dbReference type="EMBL" id="CP048000">
    <property type="protein sequence ID" value="QHQ61605.1"/>
    <property type="molecule type" value="Genomic_DNA"/>
</dbReference>
<accession>A0A6P1TPQ6</accession>
<dbReference type="KEGG" id="anr:Ana3638_13155"/>